<dbReference type="Pfam" id="PF13478">
    <property type="entry name" value="XdhC_C"/>
    <property type="match status" value="1"/>
</dbReference>
<dbReference type="InterPro" id="IPR003777">
    <property type="entry name" value="XdhC_CoxI"/>
</dbReference>
<dbReference type="Gene3D" id="3.40.50.720">
    <property type="entry name" value="NAD(P)-binding Rossmann-like Domain"/>
    <property type="match status" value="1"/>
</dbReference>
<proteinExistence type="predicted"/>
<dbReference type="Proteomes" id="UP000093523">
    <property type="component" value="Unassembled WGS sequence"/>
</dbReference>
<name>A0A1B9NZ94_ALILO</name>
<dbReference type="EMBL" id="MAJU01000009">
    <property type="protein sequence ID" value="OCH21338.1"/>
    <property type="molecule type" value="Genomic_DNA"/>
</dbReference>
<dbReference type="Pfam" id="PF02625">
    <property type="entry name" value="XdhC_CoxI"/>
    <property type="match status" value="1"/>
</dbReference>
<evidence type="ECO:0000313" key="3">
    <source>
        <dbReference type="EMBL" id="OCH21338.1"/>
    </source>
</evidence>
<dbReference type="AlphaFoldDB" id="A0A1B9NZ94"/>
<dbReference type="PANTHER" id="PTHR30388">
    <property type="entry name" value="ALDEHYDE OXIDOREDUCTASE MOLYBDENUM COFACTOR ASSEMBLY PROTEIN"/>
    <property type="match status" value="1"/>
</dbReference>
<evidence type="ECO:0000313" key="4">
    <source>
        <dbReference type="Proteomes" id="UP000093523"/>
    </source>
</evidence>
<dbReference type="PANTHER" id="PTHR30388:SF4">
    <property type="entry name" value="MOLYBDENUM COFACTOR INSERTION CHAPERONE PAOD"/>
    <property type="match status" value="1"/>
</dbReference>
<dbReference type="RefSeq" id="WP_065611173.1">
    <property type="nucleotide sequence ID" value="NZ_CAWMPN010000009.1"/>
</dbReference>
<sequence>MQFSDIDVIQKTVKWLAQDKTVWLCTISATYGSSPRPIGSLFSTDGHVRSGSISGGCLEDEFVKMLAKGHFTENVSLFTYGNDLSSGKVLELPCGGTIELIVECLRPTTETIHHLTEWLGAAKNKVAYQRVISRRSEHYEVNVDTNFNEQSIDINEHEIMCNYSQVWQLLILGIGEVSYLVAKLGLLAGYKVQICDMREELAASWHFTSDVGGVDVCWRSPDMFVEEKTTSTTAILALAHDPRIDDVGLMTAFESDAFYLGAMGSHNNSVKRKERLQRICELSEQDIAKLHAPIGLDIGSKTPMEIALSILAHVTQQRYLQR</sequence>
<reference evidence="3 4" key="1">
    <citation type="submission" date="2016-06" db="EMBL/GenBank/DDBJ databases">
        <authorList>
            <person name="Kjaerup R.B."/>
            <person name="Dalgaard T.S."/>
            <person name="Juul-Madsen H.R."/>
        </authorList>
    </citation>
    <scope>NUCLEOTIDE SEQUENCE [LARGE SCALE GENOMIC DNA]</scope>
    <source>
        <strain evidence="3 4">1S159</strain>
    </source>
</reference>
<gene>
    <name evidence="3" type="ORF">A6E04_12405</name>
</gene>
<evidence type="ECO:0000259" key="1">
    <source>
        <dbReference type="Pfam" id="PF02625"/>
    </source>
</evidence>
<feature type="domain" description="XdhC Rossmann" evidence="2">
    <location>
        <begin position="169"/>
        <end position="313"/>
    </location>
</feature>
<dbReference type="STRING" id="688.A6E04_12405"/>
<organism evidence="3 4">
    <name type="scientific">Aliivibrio logei</name>
    <name type="common">Vibrio logei</name>
    <dbReference type="NCBI Taxonomy" id="688"/>
    <lineage>
        <taxon>Bacteria</taxon>
        <taxon>Pseudomonadati</taxon>
        <taxon>Pseudomonadota</taxon>
        <taxon>Gammaproteobacteria</taxon>
        <taxon>Vibrionales</taxon>
        <taxon>Vibrionaceae</taxon>
        <taxon>Aliivibrio</taxon>
    </lineage>
</organism>
<dbReference type="InterPro" id="IPR052698">
    <property type="entry name" value="MoCofactor_Util/Proc"/>
</dbReference>
<feature type="domain" description="XdhC- CoxI" evidence="1">
    <location>
        <begin position="15"/>
        <end position="66"/>
    </location>
</feature>
<dbReference type="OrthoDB" id="9815497at2"/>
<evidence type="ECO:0000259" key="2">
    <source>
        <dbReference type="Pfam" id="PF13478"/>
    </source>
</evidence>
<dbReference type="InterPro" id="IPR027051">
    <property type="entry name" value="XdhC_Rossmann_dom"/>
</dbReference>
<comment type="caution">
    <text evidence="3">The sequence shown here is derived from an EMBL/GenBank/DDBJ whole genome shotgun (WGS) entry which is preliminary data.</text>
</comment>
<accession>A0A1B9NZ94</accession>
<protein>
    <submittedName>
        <fullName evidence="3">Xanthine dehydrogenase</fullName>
    </submittedName>
</protein>